<dbReference type="PANTHER" id="PTHR42988:SF2">
    <property type="entry name" value="CYCLIC NUCLEOTIDE PHOSPHODIESTERASE CBUA0032-RELATED"/>
    <property type="match status" value="1"/>
</dbReference>
<dbReference type="Proteomes" id="UP000005459">
    <property type="component" value="Unassembled WGS sequence"/>
</dbReference>
<dbReference type="eggNOG" id="COG1409">
    <property type="taxonomic scope" value="Bacteria"/>
</dbReference>
<keyword evidence="7" id="KW-1185">Reference proteome</keyword>
<dbReference type="GO" id="GO:0046872">
    <property type="term" value="F:metal ion binding"/>
    <property type="evidence" value="ECO:0007669"/>
    <property type="project" value="UniProtKB-KW"/>
</dbReference>
<evidence type="ECO:0000313" key="7">
    <source>
        <dbReference type="Proteomes" id="UP000005459"/>
    </source>
</evidence>
<keyword evidence="3" id="KW-0408">Iron</keyword>
<dbReference type="SUPFAM" id="SSF56300">
    <property type="entry name" value="Metallo-dependent phosphatases"/>
    <property type="match status" value="1"/>
</dbReference>
<proteinExistence type="inferred from homology"/>
<dbReference type="PANTHER" id="PTHR42988">
    <property type="entry name" value="PHOSPHOHYDROLASE"/>
    <property type="match status" value="1"/>
</dbReference>
<evidence type="ECO:0000256" key="4">
    <source>
        <dbReference type="ARBA" id="ARBA00025742"/>
    </source>
</evidence>
<dbReference type="Gene3D" id="3.60.21.10">
    <property type="match status" value="1"/>
</dbReference>
<evidence type="ECO:0000256" key="3">
    <source>
        <dbReference type="ARBA" id="ARBA00023004"/>
    </source>
</evidence>
<gene>
    <name evidence="6" type="ORF">ThimaDRAFT_4637</name>
</gene>
<evidence type="ECO:0000313" key="6">
    <source>
        <dbReference type="EMBL" id="EGV16089.1"/>
    </source>
</evidence>
<dbReference type="Pfam" id="PF00149">
    <property type="entry name" value="Metallophos"/>
    <property type="match status" value="1"/>
</dbReference>
<dbReference type="InterPro" id="IPR004843">
    <property type="entry name" value="Calcineurin-like_PHP"/>
</dbReference>
<keyword evidence="1" id="KW-0479">Metal-binding</keyword>
<sequence>MRPVTWLHMSDFHLHDSRAWAQDIVLSAMCADIERRRADAGVIDFVLATGDLAYAGKADEYALAAAFFEEVTRVAGVARERIFCIPGNHDVERDRQRTCFSGARYVLQSQNDIDSFLGSPEELETLLQRQANFRRFQETYFSRQEKKWTHDGLGYVSAIVVEDISIAIVGINTAWLSEGGSSDHGKLLAGERQVIDALSIAGEADANLVIAMGHHPFHLLNEFDRRPVQRRIEEVCHFYHCGHLHDPESHHVVHSGTHCLTIAAGSSFESRHAHNAYSIISLDVMQARQTVKTIQYKPTDGAFSYENNKQSTFVINAVRPYSLDELARAIAKFCTPLASLAHYLSALLIEAQAEMPIAVGNGHVFGTLDFLLGQAHGDLKAATVAFMAIRNPLRLFGGQMILDDFFARYGAAVERYGILLNELCTTDPGLRQKLGEREAEMRVLAGVEPLQPFAHSLALLQDLATYQDWESLRAQAERLLDSPERTVAIEAQRMLALCLRQSTEATEKFRAIELYNEITADELAAAADFAALASLQADAEDHEAAKKAVLTGMNRFPEAVEGFAAVGQKIVEATGDRAFRDKLSAKRAERRTA</sequence>
<feature type="domain" description="Calcineurin-like phosphoesterase" evidence="5">
    <location>
        <begin position="7"/>
        <end position="246"/>
    </location>
</feature>
<dbReference type="AlphaFoldDB" id="F9UI84"/>
<dbReference type="InterPro" id="IPR029052">
    <property type="entry name" value="Metallo-depent_PP-like"/>
</dbReference>
<keyword evidence="2" id="KW-0378">Hydrolase</keyword>
<accession>F9UI84</accession>
<dbReference type="InterPro" id="IPR050884">
    <property type="entry name" value="CNP_phosphodiesterase-III"/>
</dbReference>
<organism evidence="6 7">
    <name type="scientific">Thiocapsa marina 5811</name>
    <dbReference type="NCBI Taxonomy" id="768671"/>
    <lineage>
        <taxon>Bacteria</taxon>
        <taxon>Pseudomonadati</taxon>
        <taxon>Pseudomonadota</taxon>
        <taxon>Gammaproteobacteria</taxon>
        <taxon>Chromatiales</taxon>
        <taxon>Chromatiaceae</taxon>
        <taxon>Thiocapsa</taxon>
    </lineage>
</organism>
<evidence type="ECO:0000256" key="2">
    <source>
        <dbReference type="ARBA" id="ARBA00022801"/>
    </source>
</evidence>
<name>F9UI84_9GAMM</name>
<comment type="similarity">
    <text evidence="4">Belongs to the cyclic nucleotide phosphodiesterase class-III family.</text>
</comment>
<dbReference type="STRING" id="768671.ThimaDRAFT_4637"/>
<dbReference type="GO" id="GO:0016787">
    <property type="term" value="F:hydrolase activity"/>
    <property type="evidence" value="ECO:0007669"/>
    <property type="project" value="UniProtKB-KW"/>
</dbReference>
<protein>
    <submittedName>
        <fullName evidence="6">Metallophosphoesterase</fullName>
    </submittedName>
</protein>
<dbReference type="EMBL" id="AFWV01000023">
    <property type="protein sequence ID" value="EGV16089.1"/>
    <property type="molecule type" value="Genomic_DNA"/>
</dbReference>
<reference evidence="6 7" key="1">
    <citation type="submission" date="2011-06" db="EMBL/GenBank/DDBJ databases">
        <title>The draft genome of Thiocapsa marina 5811.</title>
        <authorList>
            <consortium name="US DOE Joint Genome Institute (JGI-PGF)"/>
            <person name="Lucas S."/>
            <person name="Han J."/>
            <person name="Cheng J.-F."/>
            <person name="Goodwin L."/>
            <person name="Pitluck S."/>
            <person name="Peters L."/>
            <person name="Land M.L."/>
            <person name="Hauser L."/>
            <person name="Vogl K."/>
            <person name="Liu Z."/>
            <person name="Imhoff J."/>
            <person name="Thiel V."/>
            <person name="Frigaard N.-U."/>
            <person name="Bryant D."/>
            <person name="Woyke T.J."/>
        </authorList>
    </citation>
    <scope>NUCLEOTIDE SEQUENCE [LARGE SCALE GENOMIC DNA]</scope>
    <source>
        <strain evidence="6 7">5811</strain>
    </source>
</reference>
<evidence type="ECO:0000256" key="1">
    <source>
        <dbReference type="ARBA" id="ARBA00022723"/>
    </source>
</evidence>
<evidence type="ECO:0000259" key="5">
    <source>
        <dbReference type="Pfam" id="PF00149"/>
    </source>
</evidence>